<dbReference type="SUPFAM" id="SSF140741">
    <property type="entry name" value="RUN domain-like"/>
    <property type="match status" value="1"/>
</dbReference>
<keyword evidence="11" id="KW-1185">Reference proteome</keyword>
<dbReference type="Gene3D" id="3.30.40.10">
    <property type="entry name" value="Zinc/RING finger domain, C3HC4 (zinc finger)"/>
    <property type="match status" value="1"/>
</dbReference>
<dbReference type="PANTHER" id="PTHR46753">
    <property type="entry name" value="FYVE AND COILED-COIL DOMAIN-CONTAINING PROTEIN 1"/>
    <property type="match status" value="1"/>
</dbReference>
<keyword evidence="3" id="KW-0862">Zinc</keyword>
<dbReference type="Pfam" id="PF02759">
    <property type="entry name" value="RUN"/>
    <property type="match status" value="1"/>
</dbReference>
<dbReference type="InterPro" id="IPR004012">
    <property type="entry name" value="Run_dom"/>
</dbReference>
<dbReference type="GO" id="GO:0005776">
    <property type="term" value="C:autophagosome"/>
    <property type="evidence" value="ECO:0007669"/>
    <property type="project" value="TreeGrafter"/>
</dbReference>
<dbReference type="InterPro" id="IPR017455">
    <property type="entry name" value="Znf_FYVE-rel"/>
</dbReference>
<dbReference type="GO" id="GO:0005764">
    <property type="term" value="C:lysosome"/>
    <property type="evidence" value="ECO:0007669"/>
    <property type="project" value="TreeGrafter"/>
</dbReference>
<dbReference type="GO" id="GO:1901098">
    <property type="term" value="P:positive regulation of autophagosome maturation"/>
    <property type="evidence" value="ECO:0007669"/>
    <property type="project" value="TreeGrafter"/>
</dbReference>
<keyword evidence="2 4" id="KW-0863">Zinc-finger</keyword>
<evidence type="ECO:0000313" key="11">
    <source>
        <dbReference type="Proteomes" id="UP000076858"/>
    </source>
</evidence>
<dbReference type="SMART" id="SM00064">
    <property type="entry name" value="FYVE"/>
    <property type="match status" value="1"/>
</dbReference>
<dbReference type="Gene3D" id="2.60.120.680">
    <property type="entry name" value="GOLD domain"/>
    <property type="match status" value="1"/>
</dbReference>
<dbReference type="SUPFAM" id="SSF101576">
    <property type="entry name" value="Supernatant protein factor (SPF), C-terminal domain"/>
    <property type="match status" value="1"/>
</dbReference>
<dbReference type="GO" id="GO:0005770">
    <property type="term" value="C:late endosome"/>
    <property type="evidence" value="ECO:0007669"/>
    <property type="project" value="TreeGrafter"/>
</dbReference>
<keyword evidence="1" id="KW-0479">Metal-binding</keyword>
<evidence type="ECO:0000259" key="7">
    <source>
        <dbReference type="PROSITE" id="PS50178"/>
    </source>
</evidence>
<evidence type="ECO:0000256" key="4">
    <source>
        <dbReference type="PROSITE-ProRule" id="PRU00091"/>
    </source>
</evidence>
<feature type="domain" description="GOLD" evidence="9">
    <location>
        <begin position="990"/>
        <end position="1101"/>
    </location>
</feature>
<evidence type="ECO:0000256" key="3">
    <source>
        <dbReference type="ARBA" id="ARBA00022833"/>
    </source>
</evidence>
<dbReference type="InterPro" id="IPR037213">
    <property type="entry name" value="Run_dom_sf"/>
</dbReference>
<dbReference type="GO" id="GO:0072383">
    <property type="term" value="P:plus-end-directed vesicle transport along microtubule"/>
    <property type="evidence" value="ECO:0007669"/>
    <property type="project" value="TreeGrafter"/>
</dbReference>
<reference evidence="10 11" key="1">
    <citation type="submission" date="2016-03" db="EMBL/GenBank/DDBJ databases">
        <title>EvidentialGene: Evidence-directed Construction of Genes on Genomes.</title>
        <authorList>
            <person name="Gilbert D.G."/>
            <person name="Choi J.-H."/>
            <person name="Mockaitis K."/>
            <person name="Colbourne J."/>
            <person name="Pfrender M."/>
        </authorList>
    </citation>
    <scope>NUCLEOTIDE SEQUENCE [LARGE SCALE GENOMIC DNA]</scope>
    <source>
        <strain evidence="10 11">Xinb3</strain>
        <tissue evidence="10">Complete organism</tissue>
    </source>
</reference>
<dbReference type="InterPro" id="IPR013083">
    <property type="entry name" value="Znf_RING/FYVE/PHD"/>
</dbReference>
<evidence type="ECO:0000313" key="10">
    <source>
        <dbReference type="EMBL" id="KZS13249.1"/>
    </source>
</evidence>
<dbReference type="PANTHER" id="PTHR46753:SF2">
    <property type="entry name" value="FYVE AND COILED-COIL DOMAIN-CONTAINING PROTEIN 1"/>
    <property type="match status" value="1"/>
</dbReference>
<dbReference type="PROSITE" id="PS50866">
    <property type="entry name" value="GOLD"/>
    <property type="match status" value="1"/>
</dbReference>
<evidence type="ECO:0008006" key="12">
    <source>
        <dbReference type="Google" id="ProtNLM"/>
    </source>
</evidence>
<dbReference type="SUPFAM" id="SSF57903">
    <property type="entry name" value="FYVE/PHD zinc finger"/>
    <property type="match status" value="1"/>
</dbReference>
<dbReference type="OrthoDB" id="6363929at2759"/>
<evidence type="ECO:0000256" key="1">
    <source>
        <dbReference type="ARBA" id="ARBA00022723"/>
    </source>
</evidence>
<sequence>MYCVKSLKTVFDDTQFPIDDDNVMLHRLGDRLEFLLHVGLRQSSGVFSRSRSPWHYINSCLSKLKTNHDGIHFVRGLSELKTPTGKLRSFLRFCLVHQCLADTLQQCTLCDDVTSEYYSANSLFSQQTWKSSFISSLYELNDIQYDLAPTGFDLDVGWPTFARKQFGSFNWSRQQRSSSRLSLSLLSASESQSVNSFHSELTSPLCTGPLNSTMTSSIGSSSPSPPPDPHEISRLISTIRQITEDKEELKIQLDSLCKQLGEERENGKKDREQMEVERRQYQEKTIELERRLELAHKQVSPQTLESLRQAEALGRKMLAARDGEVELLKAQLVSTEAKVDALKERQELQKVIVMGEVRKMANEMAATELQLKKWKKLALDWAQIEHMDDIKLDSVKELEGAEELGKKLKELFSAQQTAAKELEAIKEANMSLVRALAQHDHQLSTVTSQLDQTWVWFSKLKTQASQLQTDESVMRYDLKEKRKLLNSLKEQLEVSKQQWDRIRNQNHANQEEWQSFRNELDGRKVTGATAIAQKEVEPEQVEVEREQPAFVPPIDLVSDIVPNQVVTDDDELPVPESSTSADGREERLQLMEQQCRSLYAKLVNSTSRNAALVSRLANLHQHYSIKEEQPSSPTMSAPPESLVEKVVDQGEDAERVILEKDRQLAVVTEELKAIKFDQTTRQLEKEKENQAYQQQEEQLKLALTQLADNGQLIGSLQLQLSTLTGRNQEERQSLDAQFRQMELSLMTRNEECEGLVNEIRSTVAEMDQLRTSYIELQEKFKCCQEAESQARSDNQLLREESLMLRDKIVQLIKEKDCLWQRSDRLLHLQRIQATDQWVADGSIRDCQSCQSRFTIFVRRHHCRLCGRIFCHSCSDYWLKIASSSRPTRTCHECFAIHRQFSQPGATAQLSELPLAEPPEAIDLNTQPVVVQQPQSDGATLAEPCAGFSVISDDEIVQSLNDSSPYSSPKNGPINKNIRTAAVRTFTSLVHDVVDETVPSESFVSAGMIYRIPIQVERPGCTLHWKFKTDPRSIAFAVVGAEDGNQGDDSLTRVIVETALHKSEEDFVCGQAELPLPGLYYVYFDNSYSRFSANKVTFHLHLAAPSSPI</sequence>
<keyword evidence="5" id="KW-0175">Coiled coil</keyword>
<organism evidence="10 11">
    <name type="scientific">Daphnia magna</name>
    <dbReference type="NCBI Taxonomy" id="35525"/>
    <lineage>
        <taxon>Eukaryota</taxon>
        <taxon>Metazoa</taxon>
        <taxon>Ecdysozoa</taxon>
        <taxon>Arthropoda</taxon>
        <taxon>Crustacea</taxon>
        <taxon>Branchiopoda</taxon>
        <taxon>Diplostraca</taxon>
        <taxon>Cladocera</taxon>
        <taxon>Anomopoda</taxon>
        <taxon>Daphniidae</taxon>
        <taxon>Daphnia</taxon>
    </lineage>
</organism>
<dbReference type="AlphaFoldDB" id="A0A164WGR0"/>
<evidence type="ECO:0000259" key="9">
    <source>
        <dbReference type="PROSITE" id="PS50866"/>
    </source>
</evidence>
<feature type="coiled-coil region" evidence="5">
    <location>
        <begin position="325"/>
        <end position="377"/>
    </location>
</feature>
<dbReference type="InterPro" id="IPR011011">
    <property type="entry name" value="Znf_FYVE_PHD"/>
</dbReference>
<dbReference type="Gene3D" id="1.20.58.900">
    <property type="match status" value="1"/>
</dbReference>
<dbReference type="InterPro" id="IPR036598">
    <property type="entry name" value="GOLD_dom_sf"/>
</dbReference>
<evidence type="ECO:0000256" key="6">
    <source>
        <dbReference type="SAM" id="MobiDB-lite"/>
    </source>
</evidence>
<dbReference type="PROSITE" id="PS50826">
    <property type="entry name" value="RUN"/>
    <property type="match status" value="1"/>
</dbReference>
<dbReference type="InterPro" id="IPR000306">
    <property type="entry name" value="Znf_FYVE"/>
</dbReference>
<protein>
    <recommendedName>
        <fullName evidence="12">FYVE and coiled-coil domain-containing protein</fullName>
    </recommendedName>
</protein>
<dbReference type="GO" id="GO:0008270">
    <property type="term" value="F:zinc ion binding"/>
    <property type="evidence" value="ECO:0007669"/>
    <property type="project" value="UniProtKB-KW"/>
</dbReference>
<proteinExistence type="predicted"/>
<feature type="domain" description="RUN" evidence="8">
    <location>
        <begin position="19"/>
        <end position="152"/>
    </location>
</feature>
<dbReference type="STRING" id="35525.A0A164WGR0"/>
<dbReference type="PROSITE" id="PS50178">
    <property type="entry name" value="ZF_FYVE"/>
    <property type="match status" value="1"/>
</dbReference>
<evidence type="ECO:0000259" key="8">
    <source>
        <dbReference type="PROSITE" id="PS50826"/>
    </source>
</evidence>
<dbReference type="EMBL" id="LRGB01001253">
    <property type="protein sequence ID" value="KZS13249.1"/>
    <property type="molecule type" value="Genomic_DNA"/>
</dbReference>
<dbReference type="Proteomes" id="UP000076858">
    <property type="component" value="Unassembled WGS sequence"/>
</dbReference>
<dbReference type="Pfam" id="PF01363">
    <property type="entry name" value="FYVE"/>
    <property type="match status" value="1"/>
</dbReference>
<feature type="domain" description="FYVE-type" evidence="7">
    <location>
        <begin position="840"/>
        <end position="898"/>
    </location>
</feature>
<evidence type="ECO:0000256" key="5">
    <source>
        <dbReference type="SAM" id="Coils"/>
    </source>
</evidence>
<name>A0A164WGR0_9CRUS</name>
<gene>
    <name evidence="10" type="ORF">APZ42_021689</name>
</gene>
<evidence type="ECO:0000256" key="2">
    <source>
        <dbReference type="ARBA" id="ARBA00022771"/>
    </source>
</evidence>
<comment type="caution">
    <text evidence="10">The sequence shown here is derived from an EMBL/GenBank/DDBJ whole genome shotgun (WGS) entry which is preliminary data.</text>
</comment>
<feature type="coiled-coil region" evidence="5">
    <location>
        <begin position="232"/>
        <end position="298"/>
    </location>
</feature>
<feature type="coiled-coil region" evidence="5">
    <location>
        <begin position="478"/>
        <end position="505"/>
    </location>
</feature>
<accession>A0A164WGR0</accession>
<dbReference type="InterPro" id="IPR009038">
    <property type="entry name" value="GOLD_dom"/>
</dbReference>
<feature type="region of interest" description="Disordered" evidence="6">
    <location>
        <begin position="209"/>
        <end position="231"/>
    </location>
</feature>